<evidence type="ECO:0000256" key="1">
    <source>
        <dbReference type="ARBA" id="ARBA00001971"/>
    </source>
</evidence>
<dbReference type="InterPro" id="IPR002974">
    <property type="entry name" value="Cyt_P450_E_CYP52_ascomycetes"/>
</dbReference>
<evidence type="ECO:0000256" key="7">
    <source>
        <dbReference type="ARBA" id="ARBA00023033"/>
    </source>
</evidence>
<dbReference type="Pfam" id="PF00067">
    <property type="entry name" value="p450"/>
    <property type="match status" value="1"/>
</dbReference>
<dbReference type="PANTHER" id="PTHR24287">
    <property type="entry name" value="P450, PUTATIVE (EUROFUNG)-RELATED"/>
    <property type="match status" value="1"/>
</dbReference>
<dbReference type="CDD" id="cd11063">
    <property type="entry name" value="CYP52"/>
    <property type="match status" value="1"/>
</dbReference>
<dbReference type="PROSITE" id="PS00086">
    <property type="entry name" value="CYTOCHROME_P450"/>
    <property type="match status" value="1"/>
</dbReference>
<evidence type="ECO:0000256" key="10">
    <source>
        <dbReference type="SAM" id="Phobius"/>
    </source>
</evidence>
<evidence type="ECO:0000313" key="11">
    <source>
        <dbReference type="EMBL" id="KAF2646002.1"/>
    </source>
</evidence>
<feature type="binding site" description="axial binding residue" evidence="8">
    <location>
        <position position="461"/>
    </location>
    <ligand>
        <name>heme</name>
        <dbReference type="ChEBI" id="CHEBI:30413"/>
    </ligand>
    <ligandPart>
        <name>Fe</name>
        <dbReference type="ChEBI" id="CHEBI:18248"/>
    </ligandPart>
</feature>
<dbReference type="SUPFAM" id="SSF48264">
    <property type="entry name" value="Cytochrome P450"/>
    <property type="match status" value="1"/>
</dbReference>
<proteinExistence type="inferred from homology"/>
<name>A0A6A6SFF0_9PLEO</name>
<dbReference type="InterPro" id="IPR001128">
    <property type="entry name" value="Cyt_P450"/>
</dbReference>
<dbReference type="OrthoDB" id="1470350at2759"/>
<keyword evidence="10" id="KW-1133">Transmembrane helix</keyword>
<evidence type="ECO:0000256" key="9">
    <source>
        <dbReference type="RuleBase" id="RU000461"/>
    </source>
</evidence>
<evidence type="ECO:0000256" key="5">
    <source>
        <dbReference type="ARBA" id="ARBA00023002"/>
    </source>
</evidence>
<feature type="transmembrane region" description="Helical" evidence="10">
    <location>
        <begin position="20"/>
        <end position="42"/>
    </location>
</feature>
<gene>
    <name evidence="11" type="ORF">P280DRAFT_485804</name>
</gene>
<keyword evidence="7 9" id="KW-0503">Monooxygenase</keyword>
<evidence type="ECO:0000256" key="3">
    <source>
        <dbReference type="ARBA" id="ARBA00022617"/>
    </source>
</evidence>
<keyword evidence="10" id="KW-0812">Transmembrane</keyword>
<dbReference type="PRINTS" id="PR01239">
    <property type="entry name" value="EP450IICYP52"/>
</dbReference>
<dbReference type="PANTHER" id="PTHR24287:SF17">
    <property type="entry name" value="P450, PUTATIVE (EUROFUNG)-RELATED"/>
    <property type="match status" value="1"/>
</dbReference>
<sequence>MGLPQASKATEAFLGKSNSLAVLAIVAALFVIRTIVSHIALYTSRRRYQAEHGCEPVVSWFPTKWFGINFIMGNAKDFGQHRYLESLTEQHRRLGATHGVHALGAPSFWTIEPENFKAILATNFKDYSNANRPAVMGPLLGNSIFVSDGESWSHSRALLRPNFAKDQVADLPMIETHMKILLQMMSSNNATIDLQELIHRFTLDSSTEFLFGQSAETLTSGANDEFSEAFAYSLHDIARGLRLGPFAKFSRSDPKALKSHQICRAYVDNYVQQALDYRQEYQRGEKDPKDRRTFLRELALATDDREMLRDELLSLLLAGRDTTASLIGSLLFALAKEPQVWEKVRQEINDVLKGELPTYDQLRELKYARHCLHETLRLYPPVPTNAKMAVRDTILPRGGGPSGDRPLFVPKGSPVIFTVFAMHRRTDIFGHDAEQFKPERWEDNKRHIWEYLPFNGGPRICLGQQYAMTEALYFLARFAQEFETMESRDPLPWVENLTITTCSFNGVKVGLRRPGEG</sequence>
<dbReference type="EMBL" id="MU006776">
    <property type="protein sequence ID" value="KAF2646002.1"/>
    <property type="molecule type" value="Genomic_DNA"/>
</dbReference>
<evidence type="ECO:0000313" key="12">
    <source>
        <dbReference type="Proteomes" id="UP000799753"/>
    </source>
</evidence>
<keyword evidence="12" id="KW-1185">Reference proteome</keyword>
<evidence type="ECO:0000256" key="8">
    <source>
        <dbReference type="PIRSR" id="PIRSR602402-1"/>
    </source>
</evidence>
<dbReference type="GO" id="GO:0016712">
    <property type="term" value="F:oxidoreductase activity, acting on paired donors, with incorporation or reduction of molecular oxygen, reduced flavin or flavoprotein as one donor, and incorporation of one atom of oxygen"/>
    <property type="evidence" value="ECO:0007669"/>
    <property type="project" value="InterPro"/>
</dbReference>
<evidence type="ECO:0000256" key="4">
    <source>
        <dbReference type="ARBA" id="ARBA00022723"/>
    </source>
</evidence>
<dbReference type="AlphaFoldDB" id="A0A6A6SFF0"/>
<organism evidence="11 12">
    <name type="scientific">Massarina eburnea CBS 473.64</name>
    <dbReference type="NCBI Taxonomy" id="1395130"/>
    <lineage>
        <taxon>Eukaryota</taxon>
        <taxon>Fungi</taxon>
        <taxon>Dikarya</taxon>
        <taxon>Ascomycota</taxon>
        <taxon>Pezizomycotina</taxon>
        <taxon>Dothideomycetes</taxon>
        <taxon>Pleosporomycetidae</taxon>
        <taxon>Pleosporales</taxon>
        <taxon>Massarineae</taxon>
        <taxon>Massarinaceae</taxon>
        <taxon>Massarina</taxon>
    </lineage>
</organism>
<comment type="cofactor">
    <cofactor evidence="1 8">
        <name>heme</name>
        <dbReference type="ChEBI" id="CHEBI:30413"/>
    </cofactor>
</comment>
<dbReference type="GO" id="GO:0020037">
    <property type="term" value="F:heme binding"/>
    <property type="evidence" value="ECO:0007669"/>
    <property type="project" value="InterPro"/>
</dbReference>
<keyword evidence="3 8" id="KW-0349">Heme</keyword>
<dbReference type="GO" id="GO:0005506">
    <property type="term" value="F:iron ion binding"/>
    <property type="evidence" value="ECO:0007669"/>
    <property type="project" value="InterPro"/>
</dbReference>
<dbReference type="PRINTS" id="PR00464">
    <property type="entry name" value="EP450II"/>
</dbReference>
<dbReference type="InterPro" id="IPR036396">
    <property type="entry name" value="Cyt_P450_sf"/>
</dbReference>
<dbReference type="InterPro" id="IPR047146">
    <property type="entry name" value="Cyt_P450_E_CYP52_fungi"/>
</dbReference>
<dbReference type="InterPro" id="IPR002402">
    <property type="entry name" value="Cyt_P450_E_grp-II"/>
</dbReference>
<keyword evidence="5 9" id="KW-0560">Oxidoreductase</keyword>
<keyword evidence="6 8" id="KW-0408">Iron</keyword>
<dbReference type="Gene3D" id="1.10.630.10">
    <property type="entry name" value="Cytochrome P450"/>
    <property type="match status" value="1"/>
</dbReference>
<protein>
    <submittedName>
        <fullName evidence="11">Putative cytochrome P450</fullName>
    </submittedName>
</protein>
<keyword evidence="10" id="KW-0472">Membrane</keyword>
<reference evidence="11" key="1">
    <citation type="journal article" date="2020" name="Stud. Mycol.">
        <title>101 Dothideomycetes genomes: a test case for predicting lifestyles and emergence of pathogens.</title>
        <authorList>
            <person name="Haridas S."/>
            <person name="Albert R."/>
            <person name="Binder M."/>
            <person name="Bloem J."/>
            <person name="Labutti K."/>
            <person name="Salamov A."/>
            <person name="Andreopoulos B."/>
            <person name="Baker S."/>
            <person name="Barry K."/>
            <person name="Bills G."/>
            <person name="Bluhm B."/>
            <person name="Cannon C."/>
            <person name="Castanera R."/>
            <person name="Culley D."/>
            <person name="Daum C."/>
            <person name="Ezra D."/>
            <person name="Gonzalez J."/>
            <person name="Henrissat B."/>
            <person name="Kuo A."/>
            <person name="Liang C."/>
            <person name="Lipzen A."/>
            <person name="Lutzoni F."/>
            <person name="Magnuson J."/>
            <person name="Mondo S."/>
            <person name="Nolan M."/>
            <person name="Ohm R."/>
            <person name="Pangilinan J."/>
            <person name="Park H.-J."/>
            <person name="Ramirez L."/>
            <person name="Alfaro M."/>
            <person name="Sun H."/>
            <person name="Tritt A."/>
            <person name="Yoshinaga Y."/>
            <person name="Zwiers L.-H."/>
            <person name="Turgeon B."/>
            <person name="Goodwin S."/>
            <person name="Spatafora J."/>
            <person name="Crous P."/>
            <person name="Grigoriev I."/>
        </authorList>
    </citation>
    <scope>NUCLEOTIDE SEQUENCE</scope>
    <source>
        <strain evidence="11">CBS 473.64</strain>
    </source>
</reference>
<dbReference type="InterPro" id="IPR017972">
    <property type="entry name" value="Cyt_P450_CS"/>
</dbReference>
<evidence type="ECO:0000256" key="6">
    <source>
        <dbReference type="ARBA" id="ARBA00023004"/>
    </source>
</evidence>
<keyword evidence="4 8" id="KW-0479">Metal-binding</keyword>
<dbReference type="Proteomes" id="UP000799753">
    <property type="component" value="Unassembled WGS sequence"/>
</dbReference>
<comment type="similarity">
    <text evidence="2 9">Belongs to the cytochrome P450 family.</text>
</comment>
<evidence type="ECO:0000256" key="2">
    <source>
        <dbReference type="ARBA" id="ARBA00010617"/>
    </source>
</evidence>
<accession>A0A6A6SFF0</accession>
<dbReference type="PRINTS" id="PR00385">
    <property type="entry name" value="P450"/>
</dbReference>